<sequence length="284" mass="32655">MAQVIKHQSRPVVSTLLSHFDEQISDIIRKVLATSSGKTIFCRVAEECYKQAVTVTTVVPLTLASFMYAPTSCLRAPAPAAQRTVHDTTDFSGTLGADDYFDPLDEAALEWPYDSDFQSEEYYEHENRLDIHQDYAAAFREQEETRYETRRKERQNWTDFWAMVLNNSPDGPTLFYPSAGCTPEELYYDDMPRYLFRSFDRASSGRNDEGVIASTASLRPYAIYRRRLSGCHPLDIKICVVDTRNFPQGQFAQDLWLLKAYQKSANLLGHPVKAIFDRRLDREE</sequence>
<protein>
    <submittedName>
        <fullName evidence="1">Uncharacterized protein</fullName>
    </submittedName>
</protein>
<name>A0A9P4LFK7_9PLEO</name>
<keyword evidence="2" id="KW-1185">Reference proteome</keyword>
<organism evidence="1 2">
    <name type="scientific">Setomelanomma holmii</name>
    <dbReference type="NCBI Taxonomy" id="210430"/>
    <lineage>
        <taxon>Eukaryota</taxon>
        <taxon>Fungi</taxon>
        <taxon>Dikarya</taxon>
        <taxon>Ascomycota</taxon>
        <taxon>Pezizomycotina</taxon>
        <taxon>Dothideomycetes</taxon>
        <taxon>Pleosporomycetidae</taxon>
        <taxon>Pleosporales</taxon>
        <taxon>Pleosporineae</taxon>
        <taxon>Phaeosphaeriaceae</taxon>
        <taxon>Setomelanomma</taxon>
    </lineage>
</organism>
<accession>A0A9P4LFK7</accession>
<dbReference type="Proteomes" id="UP000799777">
    <property type="component" value="Unassembled WGS sequence"/>
</dbReference>
<proteinExistence type="predicted"/>
<comment type="caution">
    <text evidence="1">The sequence shown here is derived from an EMBL/GenBank/DDBJ whole genome shotgun (WGS) entry which is preliminary data.</text>
</comment>
<dbReference type="AlphaFoldDB" id="A0A9P4LFK7"/>
<reference evidence="1" key="1">
    <citation type="journal article" date="2020" name="Stud. Mycol.">
        <title>101 Dothideomycetes genomes: a test case for predicting lifestyles and emergence of pathogens.</title>
        <authorList>
            <person name="Haridas S."/>
            <person name="Albert R."/>
            <person name="Binder M."/>
            <person name="Bloem J."/>
            <person name="Labutti K."/>
            <person name="Salamov A."/>
            <person name="Andreopoulos B."/>
            <person name="Baker S."/>
            <person name="Barry K."/>
            <person name="Bills G."/>
            <person name="Bluhm B."/>
            <person name="Cannon C."/>
            <person name="Castanera R."/>
            <person name="Culley D."/>
            <person name="Daum C."/>
            <person name="Ezra D."/>
            <person name="Gonzalez J."/>
            <person name="Henrissat B."/>
            <person name="Kuo A."/>
            <person name="Liang C."/>
            <person name="Lipzen A."/>
            <person name="Lutzoni F."/>
            <person name="Magnuson J."/>
            <person name="Mondo S."/>
            <person name="Nolan M."/>
            <person name="Ohm R."/>
            <person name="Pangilinan J."/>
            <person name="Park H.-J."/>
            <person name="Ramirez L."/>
            <person name="Alfaro M."/>
            <person name="Sun H."/>
            <person name="Tritt A."/>
            <person name="Yoshinaga Y."/>
            <person name="Zwiers L.-H."/>
            <person name="Turgeon B."/>
            <person name="Goodwin S."/>
            <person name="Spatafora J."/>
            <person name="Crous P."/>
            <person name="Grigoriev I."/>
        </authorList>
    </citation>
    <scope>NUCLEOTIDE SEQUENCE</scope>
    <source>
        <strain evidence="1">CBS 110217</strain>
    </source>
</reference>
<dbReference type="EMBL" id="ML978290">
    <property type="protein sequence ID" value="KAF2024571.1"/>
    <property type="molecule type" value="Genomic_DNA"/>
</dbReference>
<gene>
    <name evidence="1" type="ORF">EK21DRAFT_93952</name>
</gene>
<evidence type="ECO:0000313" key="2">
    <source>
        <dbReference type="Proteomes" id="UP000799777"/>
    </source>
</evidence>
<evidence type="ECO:0000313" key="1">
    <source>
        <dbReference type="EMBL" id="KAF2024571.1"/>
    </source>
</evidence>
<dbReference type="OrthoDB" id="4152607at2759"/>